<protein>
    <submittedName>
        <fullName evidence="2">Putative hydrolase</fullName>
        <ecNumber evidence="2">3.-.-.-</ecNumber>
    </submittedName>
</protein>
<feature type="domain" description="AB hydrolase-1" evidence="1">
    <location>
        <begin position="22"/>
        <end position="262"/>
    </location>
</feature>
<evidence type="ECO:0000313" key="3">
    <source>
        <dbReference type="Proteomes" id="UP000076079"/>
    </source>
</evidence>
<gene>
    <name evidence="2" type="ORF">LuPra_02571</name>
</gene>
<dbReference type="SUPFAM" id="SSF53474">
    <property type="entry name" value="alpha/beta-Hydrolases"/>
    <property type="match status" value="1"/>
</dbReference>
<dbReference type="InterPro" id="IPR050471">
    <property type="entry name" value="AB_hydrolase"/>
</dbReference>
<dbReference type="PANTHER" id="PTHR43433:SF5">
    <property type="entry name" value="AB HYDROLASE-1 DOMAIN-CONTAINING PROTEIN"/>
    <property type="match status" value="1"/>
</dbReference>
<dbReference type="GO" id="GO:0016787">
    <property type="term" value="F:hydrolase activity"/>
    <property type="evidence" value="ECO:0007669"/>
    <property type="project" value="UniProtKB-KW"/>
</dbReference>
<dbReference type="EMBL" id="CP015136">
    <property type="protein sequence ID" value="AMY09356.1"/>
    <property type="molecule type" value="Genomic_DNA"/>
</dbReference>
<dbReference type="InterPro" id="IPR029058">
    <property type="entry name" value="AB_hydrolase_fold"/>
</dbReference>
<dbReference type="Proteomes" id="UP000076079">
    <property type="component" value="Chromosome"/>
</dbReference>
<proteinExistence type="predicted"/>
<dbReference type="OrthoDB" id="9780932at2"/>
<reference evidence="2 3" key="1">
    <citation type="journal article" date="2016" name="Genome Announc.">
        <title>First Complete Genome Sequence of a Subdivision 6 Acidobacterium Strain.</title>
        <authorList>
            <person name="Huang S."/>
            <person name="Vieira S."/>
            <person name="Bunk B."/>
            <person name="Riedel T."/>
            <person name="Sproer C."/>
            <person name="Overmann J."/>
        </authorList>
    </citation>
    <scope>NUCLEOTIDE SEQUENCE [LARGE SCALE GENOMIC DNA]</scope>
    <source>
        <strain evidence="3">DSM 100886 HEG_-6_39</strain>
    </source>
</reference>
<dbReference type="Gene3D" id="3.40.50.1820">
    <property type="entry name" value="alpha/beta hydrolase"/>
    <property type="match status" value="1"/>
</dbReference>
<dbReference type="EC" id="3.-.-.-" evidence="2"/>
<dbReference type="AlphaFoldDB" id="A0A143PLQ4"/>
<dbReference type="InterPro" id="IPR000073">
    <property type="entry name" value="AB_hydrolase_1"/>
</dbReference>
<dbReference type="KEGG" id="abac:LuPra_02571"/>
<name>A0A143PLQ4_LUTPR</name>
<accession>A0A143PLQ4</accession>
<organism evidence="2 3">
    <name type="scientific">Luteitalea pratensis</name>
    <dbReference type="NCBI Taxonomy" id="1855912"/>
    <lineage>
        <taxon>Bacteria</taxon>
        <taxon>Pseudomonadati</taxon>
        <taxon>Acidobacteriota</taxon>
        <taxon>Vicinamibacteria</taxon>
        <taxon>Vicinamibacterales</taxon>
        <taxon>Vicinamibacteraceae</taxon>
        <taxon>Luteitalea</taxon>
    </lineage>
</organism>
<dbReference type="PANTHER" id="PTHR43433">
    <property type="entry name" value="HYDROLASE, ALPHA/BETA FOLD FAMILY PROTEIN"/>
    <property type="match status" value="1"/>
</dbReference>
<dbReference type="STRING" id="1855912.LuPra_02571"/>
<reference evidence="3" key="2">
    <citation type="submission" date="2016-04" db="EMBL/GenBank/DDBJ databases">
        <title>First Complete Genome Sequence of a Subdivision 6 Acidobacterium.</title>
        <authorList>
            <person name="Huang S."/>
            <person name="Vieira S."/>
            <person name="Bunk B."/>
            <person name="Riedel T."/>
            <person name="Sproeer C."/>
            <person name="Overmann J."/>
        </authorList>
    </citation>
    <scope>NUCLEOTIDE SEQUENCE [LARGE SCALE GENOMIC DNA]</scope>
    <source>
        <strain evidence="3">DSM 100886 HEG_-6_39</strain>
    </source>
</reference>
<sequence>MHSFTVDGTDLGYSDTGQGAAVFLVHAGVFSGWFLPVSQSAALDQFRVINVRRAGYGEHVPEHVPMATHAAHLASLADRLGIAKLHFVGHSSSCQIGLALALQRPDLVASLVLLEPAPVGGFAVPASAHLAEHIVGPAMQAFASGDIALAFDTFMSGVCGDQHRPVMQASLGEAGVHEAVQQSSFFFRDEVRSVVASTFTEDDAAQVRQPVLLLEGDDSHTLGPLAAQVTELARRLLPHAEMAYVPGTTHMMPLQQPQVVAELVRNFIVRQRNG</sequence>
<dbReference type="RefSeq" id="WP_157899097.1">
    <property type="nucleotide sequence ID" value="NZ_CP015136.1"/>
</dbReference>
<keyword evidence="3" id="KW-1185">Reference proteome</keyword>
<evidence type="ECO:0000313" key="2">
    <source>
        <dbReference type="EMBL" id="AMY09356.1"/>
    </source>
</evidence>
<keyword evidence="2" id="KW-0378">Hydrolase</keyword>
<evidence type="ECO:0000259" key="1">
    <source>
        <dbReference type="Pfam" id="PF12697"/>
    </source>
</evidence>
<dbReference type="Pfam" id="PF12697">
    <property type="entry name" value="Abhydrolase_6"/>
    <property type="match status" value="1"/>
</dbReference>